<evidence type="ECO:0000313" key="2">
    <source>
        <dbReference type="EMBL" id="CAK0902164.1"/>
    </source>
</evidence>
<feature type="region of interest" description="Disordered" evidence="1">
    <location>
        <begin position="291"/>
        <end position="314"/>
    </location>
</feature>
<name>A0ABN9XUN6_9DINO</name>
<comment type="caution">
    <text evidence="2">The sequence shown here is derived from an EMBL/GenBank/DDBJ whole genome shotgun (WGS) entry which is preliminary data.</text>
</comment>
<feature type="compositionally biased region" description="Low complexity" evidence="1">
    <location>
        <begin position="297"/>
        <end position="314"/>
    </location>
</feature>
<evidence type="ECO:0000256" key="1">
    <source>
        <dbReference type="SAM" id="MobiDB-lite"/>
    </source>
</evidence>
<dbReference type="Proteomes" id="UP001189429">
    <property type="component" value="Unassembled WGS sequence"/>
</dbReference>
<protein>
    <submittedName>
        <fullName evidence="2">Uncharacterized protein</fullName>
    </submittedName>
</protein>
<evidence type="ECO:0000313" key="3">
    <source>
        <dbReference type="Proteomes" id="UP001189429"/>
    </source>
</evidence>
<reference evidence="2" key="1">
    <citation type="submission" date="2023-10" db="EMBL/GenBank/DDBJ databases">
        <authorList>
            <person name="Chen Y."/>
            <person name="Shah S."/>
            <person name="Dougan E. K."/>
            <person name="Thang M."/>
            <person name="Chan C."/>
        </authorList>
    </citation>
    <scope>NUCLEOTIDE SEQUENCE [LARGE SCALE GENOMIC DNA]</scope>
</reference>
<feature type="compositionally biased region" description="Low complexity" evidence="1">
    <location>
        <begin position="346"/>
        <end position="377"/>
    </location>
</feature>
<keyword evidence="3" id="KW-1185">Reference proteome</keyword>
<proteinExistence type="predicted"/>
<sequence length="1156" mass="125472">PAPAPTWVAVPPRLQLSSFGGLAMPPAKGLRGRRIAGAPAAADLEDPPAEALEDLEAALFSPEGGADEGAAGGADDLQCDNCGKTPQEAPWADYCESIVRGITVIVPRGPACQGCWVLKCAWPLLEWSEWIELKTTTTAMARAVERATEKLQVMSLDEFLKSHVQSSERQGTCVKAKYLVYSLDEFLCEFQVPHEDLELRPVTVLNELRVPEKVIVIRDDSRPRTLTLYAEQSSVFSEDVLRAHIRKEQPAEAFQKLVDNASKQYVATDKTRMQMTTLSVVQTKSAKIIKDRTVPPGGATDAAGSAGGASAAASNLGGDYTPAWQRMAARAAAAAPEGPPKKKAKPAGSAPAAAGAKPSGVPKVASAAPAAAAPRSSRAARRGLEDSEAVSDLTAPGRPAKRRGSSVASGTSVGERAATFTHDTADGADGGFDLLGLITGTVQGQCIAGARRTSQSLCKAGQHRQAGDLDDNISIADMAHKLSPQFSEQTSADKMQDYMTKVEPRLRGKGGFPMSLRLRFASKSLDSAVPRLMHEELWTAMRPFALTTDFPEEGPPREQDQLEPLERRLSVLVPFAVNDELKSAAKAAMTNGFFGNSLICVCQEDLEKLRALVTHLVGFYDDAMGKNLITLQTVPDWLIEPFDEILDWCRAVAGIMNPEPGYLGSSADKICEVFNPKGRQALRPGVRSAVNALDKNAHWQELLGAFWDALEYESEEGPRASAVIAKLRTSQDLNELRTLFQEVREAWPAWVAGFREGALDGAKGDIKTILGKKIPELLTKEPQQEHRAMCEESIAIISAVFPDNLERFKADYQGIIDGFNKGDALDQLKETVTSWTGGHDDIDVVQGCLDRCRGHDVDEDLASHLIDCRNFVFVAAKMIPLAMDPQPAFDKLACAATDICAFKMVRQEDARNKRDTDAMLKEFLSVGRAGAAVAESRAALRASTGAADKDRVHNLSALKENINAYKCCKVTEASPSEMLVVKEAFDGMIEDCGPVMDETYEALKIKYGDKLQSSGMRLEKVNGGCKEEGKWWLDGVAADAGIEDLVKRGDSTVKCGYMEAIRKRGESLRAELSEAMTLHKSMGKEFAVDQNVMAACLRGAATTFEARMLQAHKMQGLTKKKHINTHRDEFTEILKQFGQKPESWAHKTLWAAAQES</sequence>
<organism evidence="2 3">
    <name type="scientific">Prorocentrum cordatum</name>
    <dbReference type="NCBI Taxonomy" id="2364126"/>
    <lineage>
        <taxon>Eukaryota</taxon>
        <taxon>Sar</taxon>
        <taxon>Alveolata</taxon>
        <taxon>Dinophyceae</taxon>
        <taxon>Prorocentrales</taxon>
        <taxon>Prorocentraceae</taxon>
        <taxon>Prorocentrum</taxon>
    </lineage>
</organism>
<dbReference type="EMBL" id="CAUYUJ010021030">
    <property type="protein sequence ID" value="CAK0902164.1"/>
    <property type="molecule type" value="Genomic_DNA"/>
</dbReference>
<feature type="non-terminal residue" evidence="2">
    <location>
        <position position="1"/>
    </location>
</feature>
<gene>
    <name evidence="2" type="ORF">PCOR1329_LOCUS78859</name>
</gene>
<accession>A0ABN9XUN6</accession>
<feature type="region of interest" description="Disordered" evidence="1">
    <location>
        <begin position="331"/>
        <end position="425"/>
    </location>
</feature>